<gene>
    <name evidence="11" type="ORF">PM001_LOCUS17103</name>
</gene>
<dbReference type="Proteomes" id="UP001162060">
    <property type="component" value="Unassembled WGS sequence"/>
</dbReference>
<feature type="domain" description="Peptidase M13 C-terminal" evidence="9">
    <location>
        <begin position="474"/>
        <end position="680"/>
    </location>
</feature>
<comment type="similarity">
    <text evidence="2">Belongs to the peptidase M13 family.</text>
</comment>
<evidence type="ECO:0000259" key="9">
    <source>
        <dbReference type="Pfam" id="PF01431"/>
    </source>
</evidence>
<evidence type="ECO:0000256" key="3">
    <source>
        <dbReference type="ARBA" id="ARBA00022670"/>
    </source>
</evidence>
<dbReference type="GO" id="GO:0005886">
    <property type="term" value="C:plasma membrane"/>
    <property type="evidence" value="ECO:0007669"/>
    <property type="project" value="TreeGrafter"/>
</dbReference>
<evidence type="ECO:0000313" key="12">
    <source>
        <dbReference type="Proteomes" id="UP001162060"/>
    </source>
</evidence>
<name>A0AAV1UE86_9STRA</name>
<feature type="signal peptide" evidence="8">
    <location>
        <begin position="1"/>
        <end position="22"/>
    </location>
</feature>
<comment type="caution">
    <text evidence="11">The sequence shown here is derived from an EMBL/GenBank/DDBJ whole genome shotgun (WGS) entry which is preliminary data.</text>
</comment>
<dbReference type="PROSITE" id="PS51885">
    <property type="entry name" value="NEPRILYSIN"/>
    <property type="match status" value="1"/>
</dbReference>
<dbReference type="InterPro" id="IPR024079">
    <property type="entry name" value="MetalloPept_cat_dom_sf"/>
</dbReference>
<dbReference type="PANTHER" id="PTHR11733:SF167">
    <property type="entry name" value="FI17812P1-RELATED"/>
    <property type="match status" value="1"/>
</dbReference>
<organism evidence="11 12">
    <name type="scientific">Peronospora matthiolae</name>
    <dbReference type="NCBI Taxonomy" id="2874970"/>
    <lineage>
        <taxon>Eukaryota</taxon>
        <taxon>Sar</taxon>
        <taxon>Stramenopiles</taxon>
        <taxon>Oomycota</taxon>
        <taxon>Peronosporomycetes</taxon>
        <taxon>Peronosporales</taxon>
        <taxon>Peronosporaceae</taxon>
        <taxon>Peronospora</taxon>
    </lineage>
</organism>
<dbReference type="EMBL" id="CAKLBY020000187">
    <property type="protein sequence ID" value="CAK7931953.1"/>
    <property type="molecule type" value="Genomic_DNA"/>
</dbReference>
<evidence type="ECO:0000256" key="4">
    <source>
        <dbReference type="ARBA" id="ARBA00022723"/>
    </source>
</evidence>
<keyword evidence="5" id="KW-0378">Hydrolase</keyword>
<dbReference type="SUPFAM" id="SSF55486">
    <property type="entry name" value="Metalloproteases ('zincins'), catalytic domain"/>
    <property type="match status" value="1"/>
</dbReference>
<dbReference type="Gene3D" id="3.40.390.10">
    <property type="entry name" value="Collagenase (Catalytic Domain)"/>
    <property type="match status" value="1"/>
</dbReference>
<feature type="domain" description="Peptidase M13 N-terminal" evidence="10">
    <location>
        <begin position="39"/>
        <end position="415"/>
    </location>
</feature>
<evidence type="ECO:0000256" key="2">
    <source>
        <dbReference type="ARBA" id="ARBA00007357"/>
    </source>
</evidence>
<dbReference type="InterPro" id="IPR042089">
    <property type="entry name" value="Peptidase_M13_dom_2"/>
</dbReference>
<dbReference type="GO" id="GO:0046872">
    <property type="term" value="F:metal ion binding"/>
    <property type="evidence" value="ECO:0007669"/>
    <property type="project" value="UniProtKB-KW"/>
</dbReference>
<evidence type="ECO:0000256" key="7">
    <source>
        <dbReference type="ARBA" id="ARBA00023049"/>
    </source>
</evidence>
<evidence type="ECO:0000313" key="11">
    <source>
        <dbReference type="EMBL" id="CAK7931953.1"/>
    </source>
</evidence>
<sequence>MKACDPSLGGVLFLFLMPVAASEPLPPSVTSLINSSIDPCDDFYHYSCGAWLATHEMPVSKAVIEYSFTQAQNATDTVLEQAFAKNSSSLTGKLYASCMNMDARNAIGAQPLQEGVQSILNASNKRDLFHVAGRLARTGADFITNFAPDPSLSNASHNILWITHADLTLDDEYYRNPKVLEHVGTNMSHYASTILQLTGFYLNKTSEYENYGDVVLNVEKQLIELQLYAQLDPSNSSAYYLFTFEKAAEKYPLVFGAYAEGMRLLEDGPALTKDTLVALQSLAYLEKAEEFVSLISLDALKVYVAFIYIDSLAPYLSAPFIDARFQFFRQAMLGVEIPLPLERKCAAAVVKLLPVHAGAEYVAHREDMKEMGERFIAMLDEILDAMNSSIRTLEWLDETTRNSALSKLGTLEVMYVQPDAVQLEKEAKCLAQLDNTAYFANVNLIHSAQYVALTLDIEASVDRSDWGMSAASANAYYSPRKNQIVFPAGLMQRPFFELDGRAAQLFGSLGTVAGHEISHGFDNSGSKFDAKGNYNVWWTNMTATAFETRSQCLVDEYNQFSVEAEGGVKLVPVNGKKTLGENIADNGGLRVAFNAYKKHEVSHRSGQNSCDISIDDQLFFLSFAQTWCGKVREKTAVNSFLTNVHAGSEVRVNGAVMNSAAFAEVFRCPAGAPMNPVNKCVLW</sequence>
<dbReference type="PANTHER" id="PTHR11733">
    <property type="entry name" value="ZINC METALLOPROTEASE FAMILY M13 NEPRILYSIN-RELATED"/>
    <property type="match status" value="1"/>
</dbReference>
<keyword evidence="3" id="KW-0645">Protease</keyword>
<dbReference type="PRINTS" id="PR00786">
    <property type="entry name" value="NEPRILYSIN"/>
</dbReference>
<dbReference type="GO" id="GO:0016485">
    <property type="term" value="P:protein processing"/>
    <property type="evidence" value="ECO:0007669"/>
    <property type="project" value="TreeGrafter"/>
</dbReference>
<keyword evidence="7" id="KW-0482">Metalloprotease</keyword>
<protein>
    <submittedName>
        <fullName evidence="11">Uncharacterized protein</fullName>
    </submittedName>
</protein>
<evidence type="ECO:0000256" key="1">
    <source>
        <dbReference type="ARBA" id="ARBA00001947"/>
    </source>
</evidence>
<keyword evidence="4" id="KW-0479">Metal-binding</keyword>
<evidence type="ECO:0000259" key="10">
    <source>
        <dbReference type="Pfam" id="PF05649"/>
    </source>
</evidence>
<dbReference type="CDD" id="cd08662">
    <property type="entry name" value="M13"/>
    <property type="match status" value="1"/>
</dbReference>
<dbReference type="InterPro" id="IPR018497">
    <property type="entry name" value="Peptidase_M13_C"/>
</dbReference>
<comment type="cofactor">
    <cofactor evidence="1">
        <name>Zn(2+)</name>
        <dbReference type="ChEBI" id="CHEBI:29105"/>
    </cofactor>
</comment>
<reference evidence="11" key="1">
    <citation type="submission" date="2024-01" db="EMBL/GenBank/DDBJ databases">
        <authorList>
            <person name="Webb A."/>
        </authorList>
    </citation>
    <scope>NUCLEOTIDE SEQUENCE</scope>
    <source>
        <strain evidence="11">Pm1</strain>
    </source>
</reference>
<dbReference type="Gene3D" id="1.10.1380.10">
    <property type="entry name" value="Neutral endopeptidase , domain2"/>
    <property type="match status" value="1"/>
</dbReference>
<proteinExistence type="inferred from homology"/>
<feature type="chain" id="PRO_5043763204" evidence="8">
    <location>
        <begin position="23"/>
        <end position="683"/>
    </location>
</feature>
<dbReference type="AlphaFoldDB" id="A0AAV1UE86"/>
<dbReference type="GO" id="GO:0004222">
    <property type="term" value="F:metalloendopeptidase activity"/>
    <property type="evidence" value="ECO:0007669"/>
    <property type="project" value="InterPro"/>
</dbReference>
<evidence type="ECO:0000256" key="6">
    <source>
        <dbReference type="ARBA" id="ARBA00022833"/>
    </source>
</evidence>
<keyword evidence="8" id="KW-0732">Signal</keyword>
<dbReference type="Pfam" id="PF01431">
    <property type="entry name" value="Peptidase_M13"/>
    <property type="match status" value="1"/>
</dbReference>
<dbReference type="InterPro" id="IPR008753">
    <property type="entry name" value="Peptidase_M13_N"/>
</dbReference>
<dbReference type="InterPro" id="IPR000718">
    <property type="entry name" value="Peptidase_M13"/>
</dbReference>
<keyword evidence="6" id="KW-0862">Zinc</keyword>
<accession>A0AAV1UE86</accession>
<evidence type="ECO:0000256" key="8">
    <source>
        <dbReference type="SAM" id="SignalP"/>
    </source>
</evidence>
<evidence type="ECO:0000256" key="5">
    <source>
        <dbReference type="ARBA" id="ARBA00022801"/>
    </source>
</evidence>
<dbReference type="Pfam" id="PF05649">
    <property type="entry name" value="Peptidase_M13_N"/>
    <property type="match status" value="1"/>
</dbReference>